<keyword evidence="3" id="KW-1185">Reference proteome</keyword>
<comment type="caution">
    <text evidence="2">The sequence shown here is derived from an EMBL/GenBank/DDBJ whole genome shotgun (WGS) entry which is preliminary data.</text>
</comment>
<dbReference type="EMBL" id="JBDXSU010000004">
    <property type="protein sequence ID" value="MFB5189854.1"/>
    <property type="molecule type" value="Genomic_DNA"/>
</dbReference>
<dbReference type="InterPro" id="IPR029069">
    <property type="entry name" value="HotDog_dom_sf"/>
</dbReference>
<reference evidence="2 3" key="1">
    <citation type="journal article" date="2024" name="Int. J. Mol. Sci.">
        <title>Exploration of Alicyclobacillus spp. Genome in Search of Antibiotic Resistance.</title>
        <authorList>
            <person name="Bucka-Kolendo J."/>
            <person name="Kiousi D.E."/>
            <person name="Dekowska A."/>
            <person name="Mikolajczuk-Szczyrba A."/>
            <person name="Karadedos D.M."/>
            <person name="Michael P."/>
            <person name="Galanis A."/>
            <person name="Sokolowska B."/>
        </authorList>
    </citation>
    <scope>NUCLEOTIDE SEQUENCE [LARGE SCALE GENOMIC DNA]</scope>
    <source>
        <strain evidence="2 3">KKP 3000</strain>
    </source>
</reference>
<proteinExistence type="predicted"/>
<name>A0ABV5AC96_9BACL</name>
<dbReference type="Gene3D" id="3.10.129.10">
    <property type="entry name" value="Hotdog Thioesterase"/>
    <property type="match status" value="1"/>
</dbReference>
<gene>
    <name evidence="2" type="ORF">KKP3000_003244</name>
</gene>
<organism evidence="2 3">
    <name type="scientific">Alicyclobacillus fastidiosus</name>
    <dbReference type="NCBI Taxonomy" id="392011"/>
    <lineage>
        <taxon>Bacteria</taxon>
        <taxon>Bacillati</taxon>
        <taxon>Bacillota</taxon>
        <taxon>Bacilli</taxon>
        <taxon>Bacillales</taxon>
        <taxon>Alicyclobacillaceae</taxon>
        <taxon>Alicyclobacillus</taxon>
    </lineage>
</organism>
<sequence>MRFHEYAVGTVYVTPTVIVPLEEIIAFAEQYDPQYFHVDEEKAKRGLFGGIVASGMHSVALLNAQWVKMGYFGDDILGGLGIEVSWSRPVYPGDEIYGEFQIAEKTKSPGGNAGVVTVELTGKKSDHKAFCQASMRVLVRV</sequence>
<dbReference type="PANTHER" id="PTHR43664:SF1">
    <property type="entry name" value="BETA-METHYLMALYL-COA DEHYDRATASE"/>
    <property type="match status" value="1"/>
</dbReference>
<feature type="domain" description="MaoC-like" evidence="1">
    <location>
        <begin position="11"/>
        <end position="122"/>
    </location>
</feature>
<dbReference type="Proteomes" id="UP001579974">
    <property type="component" value="Unassembled WGS sequence"/>
</dbReference>
<dbReference type="RefSeq" id="WP_275476333.1">
    <property type="nucleotide sequence ID" value="NZ_CP162940.1"/>
</dbReference>
<protein>
    <submittedName>
        <fullName evidence="2">MaoC/PaaZ C-terminal domain-containing protein</fullName>
    </submittedName>
</protein>
<evidence type="ECO:0000313" key="2">
    <source>
        <dbReference type="EMBL" id="MFB5189854.1"/>
    </source>
</evidence>
<evidence type="ECO:0000259" key="1">
    <source>
        <dbReference type="Pfam" id="PF01575"/>
    </source>
</evidence>
<dbReference type="SUPFAM" id="SSF54637">
    <property type="entry name" value="Thioesterase/thiol ester dehydrase-isomerase"/>
    <property type="match status" value="1"/>
</dbReference>
<accession>A0ABV5AC96</accession>
<dbReference type="PANTHER" id="PTHR43664">
    <property type="entry name" value="MONOAMINE OXIDASE-RELATED"/>
    <property type="match status" value="1"/>
</dbReference>
<dbReference type="InterPro" id="IPR052342">
    <property type="entry name" value="MCH/BMMD"/>
</dbReference>
<dbReference type="InterPro" id="IPR002539">
    <property type="entry name" value="MaoC-like_dom"/>
</dbReference>
<evidence type="ECO:0000313" key="3">
    <source>
        <dbReference type="Proteomes" id="UP001579974"/>
    </source>
</evidence>
<dbReference type="Pfam" id="PF01575">
    <property type="entry name" value="MaoC_dehydratas"/>
    <property type="match status" value="1"/>
</dbReference>